<sequence>MIQNIYVMKAGLFVLVAIALGAAARPRLADETIYKTALIYYVGATALLFGLANPMVILLAILVFALILRPRDSVAAAALYPAFLFVIPAGFSWLVPFPGINYLFDLNNARALAFAVLIPTAIAIIARREKGAGLSATDKWVIAYATLTFFLGFRAIDTFTNTARLRIYDLLGLPLVYFVLSRAPRTPRDAELMLRGLFYASMFLLSIGTIGAVQRWNHYFNIRLSSSFNASAFRGGTFRISGPMSPVDFGFWIAFAGACLLLLRDQFVRYRALAWAWLPAVILVMFSTGSRGVLLAGMVMVAAYLMFLLKTTSAKVLYVSSGVAGAFLLYQTLSATGFSSIDEYGTFAYREELLKAAVRHVKAYPIFGNTDYATSPFFADLVQGQGIIDFVNGFIQIVLPYGLVGLILFVGMIVSAWLGVVKAVSRIDRSTPDGAARWNRGVALGVALPGFCTVMATTSFVAYMYPTLLILVACSAAYARLADQIVAEDEAAEPAPPAPVEPAPQASPPAPDPERGFWPDGYVPGRTGWPS</sequence>
<gene>
    <name evidence="8" type="ORF">GGQ59_002553</name>
</gene>
<protein>
    <recommendedName>
        <fullName evidence="7">O-antigen ligase-related domain-containing protein</fullName>
    </recommendedName>
</protein>
<name>A0A840I592_9PROT</name>
<keyword evidence="3 6" id="KW-1133">Transmembrane helix</keyword>
<feature type="region of interest" description="Disordered" evidence="5">
    <location>
        <begin position="490"/>
        <end position="531"/>
    </location>
</feature>
<dbReference type="InterPro" id="IPR051533">
    <property type="entry name" value="WaaL-like"/>
</dbReference>
<feature type="transmembrane region" description="Helical" evidence="6">
    <location>
        <begin position="292"/>
        <end position="309"/>
    </location>
</feature>
<accession>A0A840I592</accession>
<feature type="transmembrane region" description="Helical" evidence="6">
    <location>
        <begin position="316"/>
        <end position="333"/>
    </location>
</feature>
<feature type="transmembrane region" description="Helical" evidence="6">
    <location>
        <begin position="39"/>
        <end position="67"/>
    </location>
</feature>
<dbReference type="AlphaFoldDB" id="A0A840I592"/>
<evidence type="ECO:0000313" key="9">
    <source>
        <dbReference type="Proteomes" id="UP000563524"/>
    </source>
</evidence>
<comment type="caution">
    <text evidence="8">The sequence shown here is derived from an EMBL/GenBank/DDBJ whole genome shotgun (WGS) entry which is preliminary data.</text>
</comment>
<feature type="transmembrane region" description="Helical" evidence="6">
    <location>
        <begin position="138"/>
        <end position="156"/>
    </location>
</feature>
<feature type="domain" description="O-antigen ligase-related" evidence="7">
    <location>
        <begin position="281"/>
        <end position="410"/>
    </location>
</feature>
<evidence type="ECO:0000256" key="6">
    <source>
        <dbReference type="SAM" id="Phobius"/>
    </source>
</evidence>
<feature type="transmembrane region" description="Helical" evidence="6">
    <location>
        <begin position="244"/>
        <end position="263"/>
    </location>
</feature>
<comment type="subcellular location">
    <subcellularLocation>
        <location evidence="1">Membrane</location>
        <topology evidence="1">Multi-pass membrane protein</topology>
    </subcellularLocation>
</comment>
<dbReference type="GO" id="GO:0016020">
    <property type="term" value="C:membrane"/>
    <property type="evidence" value="ECO:0007669"/>
    <property type="project" value="UniProtKB-SubCell"/>
</dbReference>
<keyword evidence="4 6" id="KW-0472">Membrane</keyword>
<keyword evidence="2 6" id="KW-0812">Transmembrane</keyword>
<evidence type="ECO:0000256" key="1">
    <source>
        <dbReference type="ARBA" id="ARBA00004141"/>
    </source>
</evidence>
<evidence type="ECO:0000259" key="7">
    <source>
        <dbReference type="Pfam" id="PF04932"/>
    </source>
</evidence>
<feature type="transmembrane region" description="Helical" evidence="6">
    <location>
        <begin position="192"/>
        <end position="213"/>
    </location>
</feature>
<evidence type="ECO:0000313" key="8">
    <source>
        <dbReference type="EMBL" id="MBB4660009.1"/>
    </source>
</evidence>
<dbReference type="PANTHER" id="PTHR37422">
    <property type="entry name" value="TEICHURONIC ACID BIOSYNTHESIS PROTEIN TUAE"/>
    <property type="match status" value="1"/>
</dbReference>
<feature type="transmembrane region" description="Helical" evidence="6">
    <location>
        <begin position="107"/>
        <end position="126"/>
    </location>
</feature>
<feature type="transmembrane region" description="Helical" evidence="6">
    <location>
        <begin position="74"/>
        <end position="95"/>
    </location>
</feature>
<dbReference type="RefSeq" id="WP_183819191.1">
    <property type="nucleotide sequence ID" value="NZ_JACHOB010000006.1"/>
</dbReference>
<proteinExistence type="predicted"/>
<feature type="transmembrane region" description="Helical" evidence="6">
    <location>
        <begin position="442"/>
        <end position="465"/>
    </location>
</feature>
<feature type="compositionally biased region" description="Pro residues" evidence="5">
    <location>
        <begin position="494"/>
        <end position="511"/>
    </location>
</feature>
<evidence type="ECO:0000256" key="3">
    <source>
        <dbReference type="ARBA" id="ARBA00022989"/>
    </source>
</evidence>
<dbReference type="InterPro" id="IPR007016">
    <property type="entry name" value="O-antigen_ligase-rel_domated"/>
</dbReference>
<keyword evidence="9" id="KW-1185">Reference proteome</keyword>
<feature type="transmembrane region" description="Helical" evidence="6">
    <location>
        <begin position="270"/>
        <end position="286"/>
    </location>
</feature>
<dbReference type="PANTHER" id="PTHR37422:SF13">
    <property type="entry name" value="LIPOPOLYSACCHARIDE BIOSYNTHESIS PROTEIN PA4999-RELATED"/>
    <property type="match status" value="1"/>
</dbReference>
<dbReference type="Pfam" id="PF04932">
    <property type="entry name" value="Wzy_C"/>
    <property type="match status" value="1"/>
</dbReference>
<feature type="transmembrane region" description="Helical" evidence="6">
    <location>
        <begin position="162"/>
        <end position="180"/>
    </location>
</feature>
<evidence type="ECO:0000256" key="5">
    <source>
        <dbReference type="SAM" id="MobiDB-lite"/>
    </source>
</evidence>
<evidence type="ECO:0000256" key="4">
    <source>
        <dbReference type="ARBA" id="ARBA00023136"/>
    </source>
</evidence>
<feature type="transmembrane region" description="Helical" evidence="6">
    <location>
        <begin position="398"/>
        <end position="421"/>
    </location>
</feature>
<dbReference type="EMBL" id="JACHOB010000006">
    <property type="protein sequence ID" value="MBB4660009.1"/>
    <property type="molecule type" value="Genomic_DNA"/>
</dbReference>
<organism evidence="8 9">
    <name type="scientific">Parvularcula dongshanensis</name>
    <dbReference type="NCBI Taxonomy" id="1173995"/>
    <lineage>
        <taxon>Bacteria</taxon>
        <taxon>Pseudomonadati</taxon>
        <taxon>Pseudomonadota</taxon>
        <taxon>Alphaproteobacteria</taxon>
        <taxon>Parvularculales</taxon>
        <taxon>Parvularculaceae</taxon>
        <taxon>Parvularcula</taxon>
    </lineage>
</organism>
<dbReference type="Proteomes" id="UP000563524">
    <property type="component" value="Unassembled WGS sequence"/>
</dbReference>
<evidence type="ECO:0000256" key="2">
    <source>
        <dbReference type="ARBA" id="ARBA00022692"/>
    </source>
</evidence>
<reference evidence="8 9" key="1">
    <citation type="submission" date="2020-08" db="EMBL/GenBank/DDBJ databases">
        <title>Genomic Encyclopedia of Type Strains, Phase IV (KMG-IV): sequencing the most valuable type-strain genomes for metagenomic binning, comparative biology and taxonomic classification.</title>
        <authorList>
            <person name="Goeker M."/>
        </authorList>
    </citation>
    <scope>NUCLEOTIDE SEQUENCE [LARGE SCALE GENOMIC DNA]</scope>
    <source>
        <strain evidence="8 9">DSM 102850</strain>
    </source>
</reference>